<protein>
    <submittedName>
        <fullName evidence="10">pH regulation protein F</fullName>
    </submittedName>
</protein>
<evidence type="ECO:0000313" key="12">
    <source>
        <dbReference type="Proteomes" id="UP000257706"/>
    </source>
</evidence>
<gene>
    <name evidence="10" type="ORF">AUP44_24065</name>
    <name evidence="9" type="ORF">DCK97_18775</name>
</gene>
<dbReference type="RefSeq" id="WP_062762472.1">
    <property type="nucleotide sequence ID" value="NZ_CP121027.1"/>
</dbReference>
<comment type="subcellular location">
    <subcellularLocation>
        <location evidence="1">Cell membrane</location>
        <topology evidence="1">Multi-pass membrane protein</topology>
    </subcellularLocation>
</comment>
<name>A0A162LI02_9PROT</name>
<reference evidence="10 11" key="1">
    <citation type="submission" date="2015-12" db="EMBL/GenBank/DDBJ databases">
        <title>Genome sequence of Tistrella mobilis MCCC 1A02139.</title>
        <authorList>
            <person name="Lu L."/>
            <person name="Lai Q."/>
            <person name="Shao Z."/>
            <person name="Qian P."/>
        </authorList>
    </citation>
    <scope>NUCLEOTIDE SEQUENCE [LARGE SCALE GENOMIC DNA]</scope>
    <source>
        <strain evidence="10 11">MCCC 1A02139</strain>
    </source>
</reference>
<dbReference type="OrthoDB" id="9800226at2"/>
<comment type="similarity">
    <text evidence="2">Belongs to the CPA3 antiporters (TC 2.A.63) subunit F family.</text>
</comment>
<keyword evidence="7 8" id="KW-0472">Membrane</keyword>
<keyword evidence="3" id="KW-0813">Transport</keyword>
<dbReference type="GeneID" id="97243276"/>
<evidence type="ECO:0000256" key="1">
    <source>
        <dbReference type="ARBA" id="ARBA00004651"/>
    </source>
</evidence>
<accession>A0A162LI02</accession>
<evidence type="ECO:0000256" key="4">
    <source>
        <dbReference type="ARBA" id="ARBA00022475"/>
    </source>
</evidence>
<evidence type="ECO:0000256" key="3">
    <source>
        <dbReference type="ARBA" id="ARBA00022448"/>
    </source>
</evidence>
<feature type="transmembrane region" description="Helical" evidence="8">
    <location>
        <begin position="30"/>
        <end position="50"/>
    </location>
</feature>
<dbReference type="PANTHER" id="PTHR34702:SF1">
    <property type="entry name" value="NA(+)_H(+) ANTIPORTER SUBUNIT F"/>
    <property type="match status" value="1"/>
</dbReference>
<dbReference type="GO" id="GO:0005886">
    <property type="term" value="C:plasma membrane"/>
    <property type="evidence" value="ECO:0007669"/>
    <property type="project" value="UniProtKB-SubCell"/>
</dbReference>
<dbReference type="AlphaFoldDB" id="A0A162LI02"/>
<comment type="caution">
    <text evidence="10">The sequence shown here is derived from an EMBL/GenBank/DDBJ whole genome shotgun (WGS) entry which is preliminary data.</text>
</comment>
<dbReference type="EMBL" id="DMAI01000307">
    <property type="protein sequence ID" value="HAE49465.1"/>
    <property type="molecule type" value="Genomic_DNA"/>
</dbReference>
<sequence>MFIAATAALVVALVLGLARAVLGPTLFDRVLAANAIGTKIVLLLAVIGFLTERPHFLDLALTYALINFIATVAILKLLRHRHLRSLTTEDVAADEMDAAAKRKGGHA</sequence>
<dbReference type="GO" id="GO:0015385">
    <property type="term" value="F:sodium:proton antiporter activity"/>
    <property type="evidence" value="ECO:0007669"/>
    <property type="project" value="TreeGrafter"/>
</dbReference>
<dbReference type="PANTHER" id="PTHR34702">
    <property type="entry name" value="NA(+)/H(+) ANTIPORTER SUBUNIT F1"/>
    <property type="match status" value="1"/>
</dbReference>
<evidence type="ECO:0000313" key="10">
    <source>
        <dbReference type="EMBL" id="KYO55103.1"/>
    </source>
</evidence>
<dbReference type="Pfam" id="PF04066">
    <property type="entry name" value="MrpF_PhaF"/>
    <property type="match status" value="1"/>
</dbReference>
<evidence type="ECO:0000256" key="7">
    <source>
        <dbReference type="ARBA" id="ARBA00023136"/>
    </source>
</evidence>
<keyword evidence="6 8" id="KW-1133">Transmembrane helix</keyword>
<evidence type="ECO:0000256" key="5">
    <source>
        <dbReference type="ARBA" id="ARBA00022692"/>
    </source>
</evidence>
<evidence type="ECO:0000256" key="8">
    <source>
        <dbReference type="SAM" id="Phobius"/>
    </source>
</evidence>
<dbReference type="Proteomes" id="UP000257706">
    <property type="component" value="Unassembled WGS sequence"/>
</dbReference>
<evidence type="ECO:0000256" key="2">
    <source>
        <dbReference type="ARBA" id="ARBA00009212"/>
    </source>
</evidence>
<proteinExistence type="inferred from homology"/>
<keyword evidence="4" id="KW-1003">Cell membrane</keyword>
<keyword evidence="5 8" id="KW-0812">Transmembrane</keyword>
<feature type="transmembrane region" description="Helical" evidence="8">
    <location>
        <begin position="57"/>
        <end position="78"/>
    </location>
</feature>
<evidence type="ECO:0000313" key="11">
    <source>
        <dbReference type="Proteomes" id="UP000075787"/>
    </source>
</evidence>
<organism evidence="10 11">
    <name type="scientific">Tistrella mobilis</name>
    <dbReference type="NCBI Taxonomy" id="171437"/>
    <lineage>
        <taxon>Bacteria</taxon>
        <taxon>Pseudomonadati</taxon>
        <taxon>Pseudomonadota</taxon>
        <taxon>Alphaproteobacteria</taxon>
        <taxon>Geminicoccales</taxon>
        <taxon>Geminicoccaceae</taxon>
        <taxon>Tistrella</taxon>
    </lineage>
</organism>
<reference evidence="9 12" key="2">
    <citation type="journal article" date="2018" name="Nat. Biotechnol.">
        <title>A standardized bacterial taxonomy based on genome phylogeny substantially revises the tree of life.</title>
        <authorList>
            <person name="Parks D.H."/>
            <person name="Chuvochina M."/>
            <person name="Waite D.W."/>
            <person name="Rinke C."/>
            <person name="Skarshewski A."/>
            <person name="Chaumeil P.A."/>
            <person name="Hugenholtz P."/>
        </authorList>
    </citation>
    <scope>NUCLEOTIDE SEQUENCE [LARGE SCALE GENOMIC DNA]</scope>
    <source>
        <strain evidence="9">UBA8739</strain>
    </source>
</reference>
<evidence type="ECO:0000256" key="6">
    <source>
        <dbReference type="ARBA" id="ARBA00022989"/>
    </source>
</evidence>
<dbReference type="InterPro" id="IPR007208">
    <property type="entry name" value="MrpF/PhaF-like"/>
</dbReference>
<dbReference type="Proteomes" id="UP000075787">
    <property type="component" value="Unassembled WGS sequence"/>
</dbReference>
<evidence type="ECO:0000313" key="9">
    <source>
        <dbReference type="EMBL" id="HAE49465.1"/>
    </source>
</evidence>
<dbReference type="EMBL" id="LPZR01000071">
    <property type="protein sequence ID" value="KYO55103.1"/>
    <property type="molecule type" value="Genomic_DNA"/>
</dbReference>